<keyword evidence="1" id="KW-1133">Transmembrane helix</keyword>
<evidence type="ECO:0000256" key="1">
    <source>
        <dbReference type="SAM" id="Phobius"/>
    </source>
</evidence>
<sequence>MNCGTVLKEWRDHLPKNLRWNDSDGPPCDMLHARLRAKYWRVRYLMYRSFLSFALNIRPYYDIGYTVKQAAVEICIITNLPSEVFVYEANAAMKEERFMDGCRSCSEAAFQTLLAFDQVPYRLIVADLQSTAYINFTIVLLLCAVFRGWYLRPLVNAERLRHVLDRTVNFLERHATTSPTIRRNHETLEKLQRILFDAVAIKMILDIEATVHTIFWLVASWRKGTVRLRLRQETLVAASLAIRSSRGGMSTYAILREALSKAK</sequence>
<accession>A0AB34K9U4</accession>
<dbReference type="InterPro" id="IPR053181">
    <property type="entry name" value="EcdB-like_regulator"/>
</dbReference>
<name>A0AB34K9U4_9PEZI</name>
<protein>
    <submittedName>
        <fullName evidence="2">Uncharacterized protein</fullName>
    </submittedName>
</protein>
<dbReference type="RefSeq" id="XP_069224878.1">
    <property type="nucleotide sequence ID" value="XM_069378118.1"/>
</dbReference>
<dbReference type="EMBL" id="JAAQHG020000176">
    <property type="protein sequence ID" value="KAL1581769.1"/>
    <property type="molecule type" value="Genomic_DNA"/>
</dbReference>
<feature type="transmembrane region" description="Helical" evidence="1">
    <location>
        <begin position="132"/>
        <end position="151"/>
    </location>
</feature>
<keyword evidence="1" id="KW-0812">Transmembrane</keyword>
<keyword evidence="1" id="KW-0472">Membrane</keyword>
<reference evidence="2 3" key="1">
    <citation type="journal article" date="2020" name="Microbiol. Resour. Announc.">
        <title>Draft Genome Sequence of a Cladosporium Species Isolated from the Mesophotic Ascidian Didemnum maculosum.</title>
        <authorList>
            <person name="Gioti A."/>
            <person name="Siaperas R."/>
            <person name="Nikolaivits E."/>
            <person name="Le Goff G."/>
            <person name="Ouazzani J."/>
            <person name="Kotoulas G."/>
            <person name="Topakas E."/>
        </authorList>
    </citation>
    <scope>NUCLEOTIDE SEQUENCE [LARGE SCALE GENOMIC DNA]</scope>
    <source>
        <strain evidence="2 3">TM138-S3</strain>
    </source>
</reference>
<comment type="caution">
    <text evidence="2">The sequence shown here is derived from an EMBL/GenBank/DDBJ whole genome shotgun (WGS) entry which is preliminary data.</text>
</comment>
<evidence type="ECO:0000313" key="3">
    <source>
        <dbReference type="Proteomes" id="UP000803884"/>
    </source>
</evidence>
<proteinExistence type="predicted"/>
<dbReference type="Proteomes" id="UP000803884">
    <property type="component" value="Unassembled WGS sequence"/>
</dbReference>
<keyword evidence="3" id="KW-1185">Reference proteome</keyword>
<evidence type="ECO:0000313" key="2">
    <source>
        <dbReference type="EMBL" id="KAL1581769.1"/>
    </source>
</evidence>
<dbReference type="PANTHER" id="PTHR47785">
    <property type="entry name" value="ZN(II)2CYS6 TRANSCRIPTION FACTOR (EUROFUNG)-RELATED-RELATED"/>
    <property type="match status" value="1"/>
</dbReference>
<organism evidence="2 3">
    <name type="scientific">Cladosporium halotolerans</name>
    <dbReference type="NCBI Taxonomy" id="1052096"/>
    <lineage>
        <taxon>Eukaryota</taxon>
        <taxon>Fungi</taxon>
        <taxon>Dikarya</taxon>
        <taxon>Ascomycota</taxon>
        <taxon>Pezizomycotina</taxon>
        <taxon>Dothideomycetes</taxon>
        <taxon>Dothideomycetidae</taxon>
        <taxon>Cladosporiales</taxon>
        <taxon>Cladosporiaceae</taxon>
        <taxon>Cladosporium</taxon>
    </lineage>
</organism>
<dbReference type="GeneID" id="96010956"/>
<dbReference type="AlphaFoldDB" id="A0AB34K9U4"/>
<dbReference type="PANTHER" id="PTHR47785:SF4">
    <property type="entry name" value="ZN(II)2CYS6 TRANSCRIPTION FACTOR (EUROFUNG)"/>
    <property type="match status" value="1"/>
</dbReference>
<gene>
    <name evidence="2" type="ORF">WHR41_09515</name>
</gene>